<evidence type="ECO:0000313" key="1">
    <source>
        <dbReference type="EMBL" id="KAK6184934.1"/>
    </source>
</evidence>
<dbReference type="PANTHER" id="PTHR48312">
    <property type="match status" value="1"/>
</dbReference>
<proteinExistence type="predicted"/>
<sequence>MDSATSPNRVILWAVPRSLSTAFVRCMERVPNTKIIFEPYSSADHFGPEGRLRAIDELPPEPEWTFQAVKDHLEEDHSDSDLVFVKDMAYAVDDKYEMIASGYQHTFIIRHPAKMFVSYYKSICDGNSNDEDVDEIFDKWLPSGLCYRELFDLYEHIIKSGSPEPIIIDADDLIEDPESIMSLYCRGVGVDFSDSILNWGVGTIDRWSISQVLWDVAPSYKWFDNSMKAGGFQKGVSKPLPSFSDLPNKIIDCIETSMPFYESLYGQRIQSPGTNK</sequence>
<dbReference type="PANTHER" id="PTHR48312:SF1">
    <property type="entry name" value="SULFOTRANSFERASE"/>
    <property type="match status" value="1"/>
</dbReference>
<reference evidence="1 2" key="1">
    <citation type="submission" date="2024-01" db="EMBL/GenBank/DDBJ databases">
        <title>The genome of the rayed Mediterranean limpet Patella caerulea (Linnaeus, 1758).</title>
        <authorList>
            <person name="Anh-Thu Weber A."/>
            <person name="Halstead-Nussloch G."/>
        </authorList>
    </citation>
    <scope>NUCLEOTIDE SEQUENCE [LARGE SCALE GENOMIC DNA]</scope>
    <source>
        <strain evidence="1">AATW-2023a</strain>
        <tissue evidence="1">Whole specimen</tissue>
    </source>
</reference>
<keyword evidence="2" id="KW-1185">Reference proteome</keyword>
<dbReference type="InterPro" id="IPR027417">
    <property type="entry name" value="P-loop_NTPase"/>
</dbReference>
<evidence type="ECO:0008006" key="3">
    <source>
        <dbReference type="Google" id="ProtNLM"/>
    </source>
</evidence>
<evidence type="ECO:0000313" key="2">
    <source>
        <dbReference type="Proteomes" id="UP001347796"/>
    </source>
</evidence>
<dbReference type="AlphaFoldDB" id="A0AAN8PXA1"/>
<comment type="caution">
    <text evidence="1">The sequence shown here is derived from an EMBL/GenBank/DDBJ whole genome shotgun (WGS) entry which is preliminary data.</text>
</comment>
<gene>
    <name evidence="1" type="ORF">SNE40_007282</name>
</gene>
<dbReference type="Pfam" id="PF19798">
    <property type="entry name" value="Sulfotransfer_5"/>
    <property type="match status" value="1"/>
</dbReference>
<dbReference type="SUPFAM" id="SSF52540">
    <property type="entry name" value="P-loop containing nucleoside triphosphate hydrolases"/>
    <property type="match status" value="1"/>
</dbReference>
<dbReference type="Proteomes" id="UP001347796">
    <property type="component" value="Unassembled WGS sequence"/>
</dbReference>
<protein>
    <recommendedName>
        <fullName evidence="3">Sulfotransferase family protein</fullName>
    </recommendedName>
</protein>
<organism evidence="1 2">
    <name type="scientific">Patella caerulea</name>
    <name type="common">Rayed Mediterranean limpet</name>
    <dbReference type="NCBI Taxonomy" id="87958"/>
    <lineage>
        <taxon>Eukaryota</taxon>
        <taxon>Metazoa</taxon>
        <taxon>Spiralia</taxon>
        <taxon>Lophotrochozoa</taxon>
        <taxon>Mollusca</taxon>
        <taxon>Gastropoda</taxon>
        <taxon>Patellogastropoda</taxon>
        <taxon>Patelloidea</taxon>
        <taxon>Patellidae</taxon>
        <taxon>Patella</taxon>
    </lineage>
</organism>
<dbReference type="Gene3D" id="3.40.50.300">
    <property type="entry name" value="P-loop containing nucleotide triphosphate hydrolases"/>
    <property type="match status" value="1"/>
</dbReference>
<accession>A0AAN8PXA1</accession>
<name>A0AAN8PXA1_PATCE</name>
<dbReference type="EMBL" id="JAZGQO010000006">
    <property type="protein sequence ID" value="KAK6184934.1"/>
    <property type="molecule type" value="Genomic_DNA"/>
</dbReference>